<accession>A0A9P7BQG5</accession>
<sequence length="92" mass="10450">MYATPNIPTMAATPYATTPYTPTPYIPPIQQVGYYPAMNPIQLGPPQPPMMMQPQPFYQPRRTCCDCCYNDFWHLYASVVAVETKMTNAVVR</sequence>
<evidence type="ECO:0000313" key="2">
    <source>
        <dbReference type="Proteomes" id="UP000716291"/>
    </source>
</evidence>
<organism evidence="1 2">
    <name type="scientific">Rhizopus oryzae</name>
    <name type="common">Mucormycosis agent</name>
    <name type="synonym">Rhizopus arrhizus var. delemar</name>
    <dbReference type="NCBI Taxonomy" id="64495"/>
    <lineage>
        <taxon>Eukaryota</taxon>
        <taxon>Fungi</taxon>
        <taxon>Fungi incertae sedis</taxon>
        <taxon>Mucoromycota</taxon>
        <taxon>Mucoromycotina</taxon>
        <taxon>Mucoromycetes</taxon>
        <taxon>Mucorales</taxon>
        <taxon>Mucorineae</taxon>
        <taxon>Rhizopodaceae</taxon>
        <taxon>Rhizopus</taxon>
    </lineage>
</organism>
<dbReference type="OrthoDB" id="2277608at2759"/>
<protein>
    <submittedName>
        <fullName evidence="1">Uncharacterized protein</fullName>
    </submittedName>
</protein>
<comment type="caution">
    <text evidence="1">The sequence shown here is derived from an EMBL/GenBank/DDBJ whole genome shotgun (WGS) entry which is preliminary data.</text>
</comment>
<reference evidence="1" key="1">
    <citation type="journal article" date="2020" name="Microb. Genom.">
        <title>Genetic diversity of clinical and environmental Mucorales isolates obtained from an investigation of mucormycosis cases among solid organ transplant recipients.</title>
        <authorList>
            <person name="Nguyen M.H."/>
            <person name="Kaul D."/>
            <person name="Muto C."/>
            <person name="Cheng S.J."/>
            <person name="Richter R.A."/>
            <person name="Bruno V.M."/>
            <person name="Liu G."/>
            <person name="Beyhan S."/>
            <person name="Sundermann A.J."/>
            <person name="Mounaud S."/>
            <person name="Pasculle A.W."/>
            <person name="Nierman W.C."/>
            <person name="Driscoll E."/>
            <person name="Cumbie R."/>
            <person name="Clancy C.J."/>
            <person name="Dupont C.L."/>
        </authorList>
    </citation>
    <scope>NUCLEOTIDE SEQUENCE</scope>
    <source>
        <strain evidence="1">GL11</strain>
    </source>
</reference>
<name>A0A9P7BQG5_RHIOR</name>
<gene>
    <name evidence="1" type="ORF">G6F64_008235</name>
</gene>
<dbReference type="EMBL" id="JAANQT010001323">
    <property type="protein sequence ID" value="KAG1305622.1"/>
    <property type="molecule type" value="Genomic_DNA"/>
</dbReference>
<proteinExistence type="predicted"/>
<keyword evidence="2" id="KW-1185">Reference proteome</keyword>
<dbReference type="Proteomes" id="UP000716291">
    <property type="component" value="Unassembled WGS sequence"/>
</dbReference>
<evidence type="ECO:0000313" key="1">
    <source>
        <dbReference type="EMBL" id="KAG1305622.1"/>
    </source>
</evidence>
<dbReference type="AlphaFoldDB" id="A0A9P7BQG5"/>